<accession>A0A3T0ECD1</accession>
<protein>
    <submittedName>
        <fullName evidence="1">Uncharacterized protein</fullName>
    </submittedName>
</protein>
<reference evidence="1 2" key="1">
    <citation type="submission" date="2016-12" db="EMBL/GenBank/DDBJ databases">
        <title>The genome of dimorphic prosthecate Glycocaulis alkaliphilus 6b-8t, isolated from crude oil dictates its adaptability in petroleum environments.</title>
        <authorList>
            <person name="Wu X.-L."/>
            <person name="Geng S."/>
        </authorList>
    </citation>
    <scope>NUCLEOTIDE SEQUENCE [LARGE SCALE GENOMIC DNA]</scope>
    <source>
        <strain evidence="1 2">6B-8</strain>
    </source>
</reference>
<evidence type="ECO:0000313" key="2">
    <source>
        <dbReference type="Proteomes" id="UP000286954"/>
    </source>
</evidence>
<proteinExistence type="predicted"/>
<organism evidence="1 2">
    <name type="scientific">Glycocaulis alkaliphilus</name>
    <dbReference type="NCBI Taxonomy" id="1434191"/>
    <lineage>
        <taxon>Bacteria</taxon>
        <taxon>Pseudomonadati</taxon>
        <taxon>Pseudomonadota</taxon>
        <taxon>Alphaproteobacteria</taxon>
        <taxon>Maricaulales</taxon>
        <taxon>Maricaulaceae</taxon>
        <taxon>Glycocaulis</taxon>
    </lineage>
</organism>
<dbReference type="KEGG" id="gak:X907_2442"/>
<dbReference type="AlphaFoldDB" id="A0A3T0ECD1"/>
<dbReference type="Proteomes" id="UP000286954">
    <property type="component" value="Chromosome"/>
</dbReference>
<name>A0A3T0ECD1_9PROT</name>
<dbReference type="EMBL" id="CP018911">
    <property type="protein sequence ID" value="AZU04957.1"/>
    <property type="molecule type" value="Genomic_DNA"/>
</dbReference>
<gene>
    <name evidence="1" type="ORF">X907_2442</name>
</gene>
<evidence type="ECO:0000313" key="1">
    <source>
        <dbReference type="EMBL" id="AZU04957.1"/>
    </source>
</evidence>
<keyword evidence="2" id="KW-1185">Reference proteome</keyword>
<sequence>MIPVSVLPVQAAPCLFERDNNPARRKVNAAGAKGMGN</sequence>